<evidence type="ECO:0000313" key="5">
    <source>
        <dbReference type="EMBL" id="QIA66202.1"/>
    </source>
</evidence>
<dbReference type="PANTHER" id="PTHR47894">
    <property type="entry name" value="HTH-TYPE TRANSCRIPTIONAL REGULATOR GADX"/>
    <property type="match status" value="1"/>
</dbReference>
<name>A0A7Z2T8K4_9VIBR</name>
<accession>A0A7Z2T8K4</accession>
<evidence type="ECO:0000256" key="2">
    <source>
        <dbReference type="ARBA" id="ARBA00023125"/>
    </source>
</evidence>
<keyword evidence="2" id="KW-0238">DNA-binding</keyword>
<keyword evidence="1" id="KW-0805">Transcription regulation</keyword>
<protein>
    <submittedName>
        <fullName evidence="5">Helix-turn-helix domain-containing protein</fullName>
    </submittedName>
</protein>
<evidence type="ECO:0000256" key="1">
    <source>
        <dbReference type="ARBA" id="ARBA00023015"/>
    </source>
</evidence>
<dbReference type="Proteomes" id="UP000464262">
    <property type="component" value="Chromosome 2"/>
</dbReference>
<proteinExistence type="predicted"/>
<dbReference type="SUPFAM" id="SSF46689">
    <property type="entry name" value="Homeodomain-like"/>
    <property type="match status" value="1"/>
</dbReference>
<dbReference type="Gene3D" id="1.10.10.60">
    <property type="entry name" value="Homeodomain-like"/>
    <property type="match status" value="1"/>
</dbReference>
<dbReference type="PRINTS" id="PR00032">
    <property type="entry name" value="HTHARAC"/>
</dbReference>
<dbReference type="InterPro" id="IPR020449">
    <property type="entry name" value="Tscrpt_reg_AraC-type_HTH"/>
</dbReference>
<feature type="domain" description="HTH araC/xylS-type" evidence="4">
    <location>
        <begin position="228"/>
        <end position="326"/>
    </location>
</feature>
<reference evidence="5 6" key="1">
    <citation type="submission" date="2020-01" db="EMBL/GenBank/DDBJ databases">
        <title>Whole genome and functional gene identification of agarase of Vibrio HN897.</title>
        <authorList>
            <person name="Liu Y."/>
            <person name="Zhao Z."/>
        </authorList>
    </citation>
    <scope>NUCLEOTIDE SEQUENCE [LARGE SCALE GENOMIC DNA]</scope>
    <source>
        <strain evidence="5 6">HN897</strain>
    </source>
</reference>
<dbReference type="InterPro" id="IPR009057">
    <property type="entry name" value="Homeodomain-like_sf"/>
</dbReference>
<gene>
    <name evidence="5" type="ORF">GT360_20635</name>
</gene>
<keyword evidence="6" id="KW-1185">Reference proteome</keyword>
<dbReference type="AlphaFoldDB" id="A0A7Z2T8K4"/>
<dbReference type="KEGG" id="vas:GT360_20635"/>
<dbReference type="GO" id="GO:0003700">
    <property type="term" value="F:DNA-binding transcription factor activity"/>
    <property type="evidence" value="ECO:0007669"/>
    <property type="project" value="InterPro"/>
</dbReference>
<dbReference type="InterPro" id="IPR018060">
    <property type="entry name" value="HTH_AraC"/>
</dbReference>
<dbReference type="EMBL" id="CP047476">
    <property type="protein sequence ID" value="QIA66202.1"/>
    <property type="molecule type" value="Genomic_DNA"/>
</dbReference>
<dbReference type="PROSITE" id="PS01124">
    <property type="entry name" value="HTH_ARAC_FAMILY_2"/>
    <property type="match status" value="1"/>
</dbReference>
<dbReference type="GO" id="GO:0000976">
    <property type="term" value="F:transcription cis-regulatory region binding"/>
    <property type="evidence" value="ECO:0007669"/>
    <property type="project" value="TreeGrafter"/>
</dbReference>
<dbReference type="PANTHER" id="PTHR47894:SF4">
    <property type="entry name" value="HTH-TYPE TRANSCRIPTIONAL REGULATOR GADX"/>
    <property type="match status" value="1"/>
</dbReference>
<sequence length="333" mass="38474">MAIVKKEDVEFFIDLFKDINKDLYQLLREARIPNTIKHDDANYQYLPESTIKNLITILGNEVSQQDFAINIWLACKKTYVPRFLAKLDAPTTVHNALSQFCEYLPGVSSAAKVSIQQAGGRWWLIREKAFSHDFWFHYSEIFSVIFMNELLLALVGKEWKAEEVGVQAKSIDDFKALPEMGNAQFYAQRPVTAFSIPDKFMQATVKLPPLEKTASDNALLEQESTFLSVFKLVIKPYLSMGKLSIKWASEILNLHVRTIQRRLDAEGVTYKKLIEDMVLEETLKLLHNPEFTITTIASKMGYSDSAHFTRAFKRQMKMTPKQYRHEYLSQREP</sequence>
<dbReference type="Pfam" id="PF12833">
    <property type="entry name" value="HTH_18"/>
    <property type="match status" value="1"/>
</dbReference>
<evidence type="ECO:0000256" key="3">
    <source>
        <dbReference type="ARBA" id="ARBA00023163"/>
    </source>
</evidence>
<organism evidence="5 6">
    <name type="scientific">Vibrio astriarenae</name>
    <dbReference type="NCBI Taxonomy" id="1481923"/>
    <lineage>
        <taxon>Bacteria</taxon>
        <taxon>Pseudomonadati</taxon>
        <taxon>Pseudomonadota</taxon>
        <taxon>Gammaproteobacteria</taxon>
        <taxon>Vibrionales</taxon>
        <taxon>Vibrionaceae</taxon>
        <taxon>Vibrio</taxon>
    </lineage>
</organism>
<keyword evidence="3" id="KW-0804">Transcription</keyword>
<dbReference type="GO" id="GO:0005829">
    <property type="term" value="C:cytosol"/>
    <property type="evidence" value="ECO:0007669"/>
    <property type="project" value="TreeGrafter"/>
</dbReference>
<dbReference type="SMART" id="SM00342">
    <property type="entry name" value="HTH_ARAC"/>
    <property type="match status" value="1"/>
</dbReference>
<evidence type="ECO:0000313" key="6">
    <source>
        <dbReference type="Proteomes" id="UP000464262"/>
    </source>
</evidence>
<evidence type="ECO:0000259" key="4">
    <source>
        <dbReference type="PROSITE" id="PS01124"/>
    </source>
</evidence>